<dbReference type="Pfam" id="PF02493">
    <property type="entry name" value="MORN"/>
    <property type="match status" value="2"/>
</dbReference>
<evidence type="ECO:0000256" key="3">
    <source>
        <dbReference type="SAM" id="SignalP"/>
    </source>
</evidence>
<evidence type="ECO:0000259" key="4">
    <source>
        <dbReference type="Pfam" id="PF24125"/>
    </source>
</evidence>
<evidence type="ECO:0000256" key="2">
    <source>
        <dbReference type="SAM" id="MobiDB-lite"/>
    </source>
</evidence>
<dbReference type="InterPro" id="IPR003409">
    <property type="entry name" value="MORN"/>
</dbReference>
<dbReference type="PANTHER" id="PTHR43215">
    <property type="entry name" value="RADIAL SPOKE HEAD 1 HOMOLOG"/>
    <property type="match status" value="1"/>
</dbReference>
<dbReference type="InterPro" id="IPR032710">
    <property type="entry name" value="NTF2-like_dom_sf"/>
</dbReference>
<sequence length="383" mass="42825">MKVIHSLSILAFMFASHAIAQGVAQDSAISESNEIEIKTLEWPDGTRYEGGVLNGKKEGQGVIYWADGSRFEGAFSNDLRNGPGAMTLPDGTVFTGIFSNNQIVVIEELEPENLRAEIEQVTREEAEREQAALELAAREEAVREEAEREQAALELAAREEAVREEAEREQAAQELAAREQAVREEAEREQAALELAAREEAAREEAEREQAAQELAAREQAVREEAEREQAALELAAREQAAREETEQAALELAVAARDSGYFTAVVYTDELEDEIVAVIDAWARAWSAQNESLYLSFYSDSFIVPGGMSRNAWERERSSRINAPDFIQVDVGYAQFELVSNGSIWVYLRQGYTSDSYSDFTNKKVQLDKEDGLWKIILEESL</sequence>
<gene>
    <name evidence="5" type="ORF">COA71_10130</name>
</gene>
<keyword evidence="3" id="KW-0732">Signal</keyword>
<feature type="region of interest" description="Disordered" evidence="2">
    <location>
        <begin position="198"/>
        <end position="223"/>
    </location>
</feature>
<reference evidence="6" key="1">
    <citation type="submission" date="2017-08" db="EMBL/GenBank/DDBJ databases">
        <title>A dynamic microbial community with high functional redundancy inhabits the cold, oxic subseafloor aquifer.</title>
        <authorList>
            <person name="Tully B.J."/>
            <person name="Wheat C.G."/>
            <person name="Glazer B.T."/>
            <person name="Huber J.A."/>
        </authorList>
    </citation>
    <scope>NUCLEOTIDE SEQUENCE [LARGE SCALE GENOMIC DNA]</scope>
</reference>
<name>A0A2A5C9M6_9GAMM</name>
<organism evidence="5 6">
    <name type="scientific">SAR86 cluster bacterium</name>
    <dbReference type="NCBI Taxonomy" id="2030880"/>
    <lineage>
        <taxon>Bacteria</taxon>
        <taxon>Pseudomonadati</taxon>
        <taxon>Pseudomonadota</taxon>
        <taxon>Gammaproteobacteria</taxon>
        <taxon>SAR86 cluster</taxon>
    </lineage>
</organism>
<comment type="caution">
    <text evidence="5">The sequence shown here is derived from an EMBL/GenBank/DDBJ whole genome shotgun (WGS) entry which is preliminary data.</text>
</comment>
<dbReference type="PANTHER" id="PTHR43215:SF14">
    <property type="entry name" value="RADIAL SPOKE HEAD 1 HOMOLOG"/>
    <property type="match status" value="1"/>
</dbReference>
<dbReference type="Proteomes" id="UP000228987">
    <property type="component" value="Unassembled WGS sequence"/>
</dbReference>
<evidence type="ECO:0000313" key="6">
    <source>
        <dbReference type="Proteomes" id="UP000228987"/>
    </source>
</evidence>
<dbReference type="AlphaFoldDB" id="A0A2A5C9M6"/>
<evidence type="ECO:0000313" key="5">
    <source>
        <dbReference type="EMBL" id="PCJ40594.1"/>
    </source>
</evidence>
<dbReference type="SMART" id="SM00698">
    <property type="entry name" value="MORN"/>
    <property type="match status" value="2"/>
</dbReference>
<dbReference type="Pfam" id="PF24125">
    <property type="entry name" value="Cds6_C"/>
    <property type="match status" value="1"/>
</dbReference>
<dbReference type="SUPFAM" id="SSF82185">
    <property type="entry name" value="Histone H3 K4-specific methyltransferase SET7/9 N-terminal domain"/>
    <property type="match status" value="1"/>
</dbReference>
<dbReference type="EMBL" id="NVWI01000008">
    <property type="protein sequence ID" value="PCJ40594.1"/>
    <property type="molecule type" value="Genomic_DNA"/>
</dbReference>
<feature type="domain" description="Cds6 C-terminal" evidence="4">
    <location>
        <begin position="276"/>
        <end position="381"/>
    </location>
</feature>
<evidence type="ECO:0000256" key="1">
    <source>
        <dbReference type="ARBA" id="ARBA00022737"/>
    </source>
</evidence>
<feature type="region of interest" description="Disordered" evidence="2">
    <location>
        <begin position="164"/>
        <end position="183"/>
    </location>
</feature>
<keyword evidence="1" id="KW-0677">Repeat</keyword>
<dbReference type="InterPro" id="IPR056203">
    <property type="entry name" value="Cds6_C"/>
</dbReference>
<accession>A0A2A5C9M6</accession>
<feature type="chain" id="PRO_5012336647" description="Cds6 C-terminal domain-containing protein" evidence="3">
    <location>
        <begin position="21"/>
        <end position="383"/>
    </location>
</feature>
<dbReference type="Gene3D" id="2.20.110.10">
    <property type="entry name" value="Histone H3 K4-specific methyltransferase SET7/9 N-terminal domain"/>
    <property type="match status" value="1"/>
</dbReference>
<dbReference type="SUPFAM" id="SSF54427">
    <property type="entry name" value="NTF2-like"/>
    <property type="match status" value="1"/>
</dbReference>
<protein>
    <recommendedName>
        <fullName evidence="4">Cds6 C-terminal domain-containing protein</fullName>
    </recommendedName>
</protein>
<proteinExistence type="predicted"/>
<feature type="signal peptide" evidence="3">
    <location>
        <begin position="1"/>
        <end position="20"/>
    </location>
</feature>